<dbReference type="Proteomes" id="UP000000673">
    <property type="component" value="Unassembled WGS sequence"/>
</dbReference>
<dbReference type="VEuPathDB" id="VectorBase:ADAC010253"/>
<dbReference type="EnsemblMetazoa" id="ADAC010253-RA">
    <property type="protein sequence ID" value="ADAC010253-PA"/>
    <property type="gene ID" value="ADAC010253"/>
</dbReference>
<name>W5J1Q9_ANODA</name>
<keyword evidence="3" id="KW-1185">Reference proteome</keyword>
<evidence type="ECO:0000313" key="3">
    <source>
        <dbReference type="Proteomes" id="UP000000673"/>
    </source>
</evidence>
<protein>
    <submittedName>
        <fullName evidence="1 2">Uncharacterized protein</fullName>
    </submittedName>
</protein>
<reference evidence="1" key="2">
    <citation type="submission" date="2010-05" db="EMBL/GenBank/DDBJ databases">
        <authorList>
            <person name="Almeida L.G."/>
            <person name="Nicolas M.F."/>
            <person name="Souza R.C."/>
            <person name="Vasconcelos A.T.R."/>
        </authorList>
    </citation>
    <scope>NUCLEOTIDE SEQUENCE</scope>
</reference>
<organism evidence="1">
    <name type="scientific">Anopheles darlingi</name>
    <name type="common">Mosquito</name>
    <dbReference type="NCBI Taxonomy" id="43151"/>
    <lineage>
        <taxon>Eukaryota</taxon>
        <taxon>Metazoa</taxon>
        <taxon>Ecdysozoa</taxon>
        <taxon>Arthropoda</taxon>
        <taxon>Hexapoda</taxon>
        <taxon>Insecta</taxon>
        <taxon>Pterygota</taxon>
        <taxon>Neoptera</taxon>
        <taxon>Endopterygota</taxon>
        <taxon>Diptera</taxon>
        <taxon>Nematocera</taxon>
        <taxon>Culicoidea</taxon>
        <taxon>Culicidae</taxon>
        <taxon>Anophelinae</taxon>
        <taxon>Anopheles</taxon>
    </lineage>
</organism>
<dbReference type="HOGENOM" id="CLU_1961415_0_0_1"/>
<dbReference type="AlphaFoldDB" id="W5J1Q9"/>
<sequence length="128" mass="13860">MSGNLGDTRTVCAEAGHTVYTEWLPRNSISRSPLSRSVAGRELADKNPNLLRKIPAIAFVSCEFRRRIATPRNRSVPLLTAPQASNGTRKCNISARCAVRLKGILSRPRILSSGSAAAAEEINPYITA</sequence>
<proteinExistence type="predicted"/>
<gene>
    <name evidence="1" type="ORF">AND_010253</name>
</gene>
<reference evidence="2" key="4">
    <citation type="submission" date="2015-06" db="UniProtKB">
        <authorList>
            <consortium name="EnsemblMetazoa"/>
        </authorList>
    </citation>
    <scope>IDENTIFICATION</scope>
</reference>
<evidence type="ECO:0000313" key="2">
    <source>
        <dbReference type="EnsemblMetazoa" id="ADAC010253-PA"/>
    </source>
</evidence>
<accession>W5J1Q9</accession>
<dbReference type="EMBL" id="ADMH02002162">
    <property type="protein sequence ID" value="ETN58167.1"/>
    <property type="molecule type" value="Genomic_DNA"/>
</dbReference>
<reference evidence="1" key="3">
    <citation type="journal article" date="2013" name="Nucleic Acids Res.">
        <title>The genome of Anopheles darlingi, the main neotropical malaria vector.</title>
        <authorList>
            <person name="Marinotti O."/>
            <person name="Cerqueira G.C."/>
            <person name="de Almeida L.G."/>
            <person name="Ferro M.I."/>
            <person name="Loreto E.L."/>
            <person name="Zaha A."/>
            <person name="Teixeira S.M."/>
            <person name="Wespiser A.R."/>
            <person name="Almeida E Silva A."/>
            <person name="Schlindwein A.D."/>
            <person name="Pacheco A.C."/>
            <person name="Silva A.L."/>
            <person name="Graveley B.R."/>
            <person name="Walenz B.P."/>
            <person name="Lima Bde A."/>
            <person name="Ribeiro C.A."/>
            <person name="Nunes-Silva C.G."/>
            <person name="de Carvalho C.R."/>
            <person name="Soares C.M."/>
            <person name="de Menezes C.B."/>
            <person name="Matiolli C."/>
            <person name="Caffrey D."/>
            <person name="Araujo D.A."/>
            <person name="de Oliveira D.M."/>
            <person name="Golenbock D."/>
            <person name="Grisard E.C."/>
            <person name="Fantinatti-Garboggini F."/>
            <person name="de Carvalho F.M."/>
            <person name="Barcellos F.G."/>
            <person name="Prosdocimi F."/>
            <person name="May G."/>
            <person name="Azevedo Junior G.M."/>
            <person name="Guimaraes G.M."/>
            <person name="Goldman G.H."/>
            <person name="Padilha I.Q."/>
            <person name="Batista Jda S."/>
            <person name="Ferro J.A."/>
            <person name="Ribeiro J.M."/>
            <person name="Fietto J.L."/>
            <person name="Dabbas K.M."/>
            <person name="Cerdeira L."/>
            <person name="Agnez-Lima L.F."/>
            <person name="Brocchi M."/>
            <person name="de Carvalho M.O."/>
            <person name="Teixeira Mde M."/>
            <person name="Diniz Maia Mde M."/>
            <person name="Goldman M.H."/>
            <person name="Cruz Schneider M.P."/>
            <person name="Felipe M.S."/>
            <person name="Hungria M."/>
            <person name="Nicolas M.F."/>
            <person name="Pereira M."/>
            <person name="Montes M.A."/>
            <person name="Cantao M.E."/>
            <person name="Vincentz M."/>
            <person name="Rafael M.S."/>
            <person name="Silverman N."/>
            <person name="Stoco P.H."/>
            <person name="Souza R.C."/>
            <person name="Vicentini R."/>
            <person name="Gazzinelli R.T."/>
            <person name="Neves Rde O."/>
            <person name="Silva R."/>
            <person name="Astolfi-Filho S."/>
            <person name="Maciel T.E."/>
            <person name="Urmenyi T.P."/>
            <person name="Tadei W.P."/>
            <person name="Camargo E.P."/>
            <person name="de Vasconcelos A.T."/>
        </authorList>
    </citation>
    <scope>NUCLEOTIDE SEQUENCE</scope>
</reference>
<evidence type="ECO:0000313" key="1">
    <source>
        <dbReference type="EMBL" id="ETN58167.1"/>
    </source>
</evidence>
<reference evidence="1 3" key="1">
    <citation type="journal article" date="2010" name="BMC Genomics">
        <title>Combination of measures distinguishes pre-miRNAs from other stem-loops in the genome of the newly sequenced Anopheles darlingi.</title>
        <authorList>
            <person name="Mendes N.D."/>
            <person name="Freitas A.T."/>
            <person name="Vasconcelos A.T."/>
            <person name="Sagot M.F."/>
        </authorList>
    </citation>
    <scope>NUCLEOTIDE SEQUENCE</scope>
</reference>